<evidence type="ECO:0000313" key="3">
    <source>
        <dbReference type="EMBL" id="KAF2189208.1"/>
    </source>
</evidence>
<dbReference type="GO" id="GO:0043386">
    <property type="term" value="P:mycotoxin biosynthetic process"/>
    <property type="evidence" value="ECO:0007669"/>
    <property type="project" value="InterPro"/>
</dbReference>
<gene>
    <name evidence="3" type="ORF">K469DRAFT_764161</name>
</gene>
<comment type="pathway">
    <text evidence="1">Mycotoxin biosynthesis.</text>
</comment>
<evidence type="ECO:0000313" key="4">
    <source>
        <dbReference type="Proteomes" id="UP000800200"/>
    </source>
</evidence>
<dbReference type="OrthoDB" id="3687641at2759"/>
<keyword evidence="4" id="KW-1185">Reference proteome</keyword>
<dbReference type="InterPro" id="IPR021765">
    <property type="entry name" value="UstYa-like"/>
</dbReference>
<protein>
    <submittedName>
        <fullName evidence="3">Uncharacterized protein</fullName>
    </submittedName>
</protein>
<dbReference type="Pfam" id="PF11807">
    <property type="entry name" value="UstYa"/>
    <property type="match status" value="1"/>
</dbReference>
<dbReference type="PANTHER" id="PTHR33365:SF4">
    <property type="entry name" value="CYCLOCHLOROTINE BIOSYNTHESIS PROTEIN O"/>
    <property type="match status" value="1"/>
</dbReference>
<reference evidence="3" key="1">
    <citation type="journal article" date="2020" name="Stud. Mycol.">
        <title>101 Dothideomycetes genomes: a test case for predicting lifestyles and emergence of pathogens.</title>
        <authorList>
            <person name="Haridas S."/>
            <person name="Albert R."/>
            <person name="Binder M."/>
            <person name="Bloem J."/>
            <person name="Labutti K."/>
            <person name="Salamov A."/>
            <person name="Andreopoulos B."/>
            <person name="Baker S."/>
            <person name="Barry K."/>
            <person name="Bills G."/>
            <person name="Bluhm B."/>
            <person name="Cannon C."/>
            <person name="Castanera R."/>
            <person name="Culley D."/>
            <person name="Daum C."/>
            <person name="Ezra D."/>
            <person name="Gonzalez J."/>
            <person name="Henrissat B."/>
            <person name="Kuo A."/>
            <person name="Liang C."/>
            <person name="Lipzen A."/>
            <person name="Lutzoni F."/>
            <person name="Magnuson J."/>
            <person name="Mondo S."/>
            <person name="Nolan M."/>
            <person name="Ohm R."/>
            <person name="Pangilinan J."/>
            <person name="Park H.-J."/>
            <person name="Ramirez L."/>
            <person name="Alfaro M."/>
            <person name="Sun H."/>
            <person name="Tritt A."/>
            <person name="Yoshinaga Y."/>
            <person name="Zwiers L.-H."/>
            <person name="Turgeon B."/>
            <person name="Goodwin S."/>
            <person name="Spatafora J."/>
            <person name="Crous P."/>
            <person name="Grigoriev I."/>
        </authorList>
    </citation>
    <scope>NUCLEOTIDE SEQUENCE</scope>
    <source>
        <strain evidence="3">CBS 207.26</strain>
    </source>
</reference>
<organism evidence="3 4">
    <name type="scientific">Zopfia rhizophila CBS 207.26</name>
    <dbReference type="NCBI Taxonomy" id="1314779"/>
    <lineage>
        <taxon>Eukaryota</taxon>
        <taxon>Fungi</taxon>
        <taxon>Dikarya</taxon>
        <taxon>Ascomycota</taxon>
        <taxon>Pezizomycotina</taxon>
        <taxon>Dothideomycetes</taxon>
        <taxon>Dothideomycetes incertae sedis</taxon>
        <taxon>Zopfiaceae</taxon>
        <taxon>Zopfia</taxon>
    </lineage>
</organism>
<sequence>LCAEGSGLITHPTLSPYPSTLSAFHQLHCLDLLRLRCYNSLFEREIMEDHLQPTHLRHCFDYLRSSIICAADSIWNLWMKN</sequence>
<accession>A0A6A6EEZ3</accession>
<comment type="similarity">
    <text evidence="2">Belongs to the ustYa family.</text>
</comment>
<name>A0A6A6EEZ3_9PEZI</name>
<dbReference type="PANTHER" id="PTHR33365">
    <property type="entry name" value="YALI0B05434P"/>
    <property type="match status" value="1"/>
</dbReference>
<proteinExistence type="inferred from homology"/>
<dbReference type="AlphaFoldDB" id="A0A6A6EEZ3"/>
<evidence type="ECO:0000256" key="1">
    <source>
        <dbReference type="ARBA" id="ARBA00004685"/>
    </source>
</evidence>
<feature type="non-terminal residue" evidence="3">
    <location>
        <position position="1"/>
    </location>
</feature>
<evidence type="ECO:0000256" key="2">
    <source>
        <dbReference type="ARBA" id="ARBA00035112"/>
    </source>
</evidence>
<dbReference type="Proteomes" id="UP000800200">
    <property type="component" value="Unassembled WGS sequence"/>
</dbReference>
<dbReference type="EMBL" id="ML994621">
    <property type="protein sequence ID" value="KAF2189208.1"/>
    <property type="molecule type" value="Genomic_DNA"/>
</dbReference>